<feature type="region of interest" description="Disordered" evidence="1">
    <location>
        <begin position="143"/>
        <end position="166"/>
    </location>
</feature>
<dbReference type="PROSITE" id="PS50908">
    <property type="entry name" value="RWD"/>
    <property type="match status" value="1"/>
</dbReference>
<reference evidence="3" key="1">
    <citation type="submission" date="2021-01" db="EMBL/GenBank/DDBJ databases">
        <authorList>
            <person name="Corre E."/>
            <person name="Pelletier E."/>
            <person name="Niang G."/>
            <person name="Scheremetjew M."/>
            <person name="Finn R."/>
            <person name="Kale V."/>
            <person name="Holt S."/>
            <person name="Cochrane G."/>
            <person name="Meng A."/>
            <person name="Brown T."/>
            <person name="Cohen L."/>
        </authorList>
    </citation>
    <scope>NUCLEOTIDE SEQUENCE</scope>
    <source>
        <strain evidence="3">CCMP1452</strain>
    </source>
</reference>
<feature type="compositionally biased region" description="Basic and acidic residues" evidence="1">
    <location>
        <begin position="143"/>
        <end position="162"/>
    </location>
</feature>
<evidence type="ECO:0000259" key="2">
    <source>
        <dbReference type="PROSITE" id="PS50908"/>
    </source>
</evidence>
<dbReference type="InterPro" id="IPR016135">
    <property type="entry name" value="UBQ-conjugating_enzyme/RWD"/>
</dbReference>
<dbReference type="AlphaFoldDB" id="A0A7S2W2J3"/>
<feature type="domain" description="RWD" evidence="2">
    <location>
        <begin position="10"/>
        <end position="122"/>
    </location>
</feature>
<dbReference type="Gene3D" id="3.10.110.10">
    <property type="entry name" value="Ubiquitin Conjugating Enzyme"/>
    <property type="match status" value="1"/>
</dbReference>
<dbReference type="InterPro" id="IPR040213">
    <property type="entry name" value="GIR2-like"/>
</dbReference>
<protein>
    <recommendedName>
        <fullName evidence="2">RWD domain-containing protein</fullName>
    </recommendedName>
</protein>
<dbReference type="GO" id="GO:0009893">
    <property type="term" value="P:positive regulation of metabolic process"/>
    <property type="evidence" value="ECO:0007669"/>
    <property type="project" value="UniProtKB-ARBA"/>
</dbReference>
<evidence type="ECO:0000256" key="1">
    <source>
        <dbReference type="SAM" id="MobiDB-lite"/>
    </source>
</evidence>
<dbReference type="SUPFAM" id="SSF54495">
    <property type="entry name" value="UBC-like"/>
    <property type="match status" value="1"/>
</dbReference>
<dbReference type="GO" id="GO:0033554">
    <property type="term" value="P:cellular response to stress"/>
    <property type="evidence" value="ECO:0007669"/>
    <property type="project" value="UniProtKB-ARBA"/>
</dbReference>
<feature type="region of interest" description="Disordered" evidence="1">
    <location>
        <begin position="254"/>
        <end position="302"/>
    </location>
</feature>
<dbReference type="CDD" id="cd23823">
    <property type="entry name" value="RWD_GCN2"/>
    <property type="match status" value="1"/>
</dbReference>
<feature type="compositionally biased region" description="Basic and acidic residues" evidence="1">
    <location>
        <begin position="206"/>
        <end position="216"/>
    </location>
</feature>
<accession>A0A7S2W2J3</accession>
<dbReference type="Pfam" id="PF05773">
    <property type="entry name" value="RWD"/>
    <property type="match status" value="1"/>
</dbReference>
<proteinExistence type="predicted"/>
<sequence length="302" mass="34341">MSDHMEEQEMEAEALEAIFDTSFEVISSIQPFEWSLKVVPIDCGDDEEEENAQNHVAVKLMATIPKDYPESLPQLDIIVLKGLAEEQRQTVLRIANDESKSNEGMPAIYAICEAVRTWLGDNNVKGLDDGSMHAQMMRRAREEAKSKEKLELQFESQKKEDEMTSTELEEIEVRKRRTEGTPCNEENFLAWREKFNKETEDDLAREADAIGKDKSSTSKKKGGANTAIKDEAIENRLTGFQQFSGKMGVLNMEDIEKAADEAENDPNNLDVEELNLDEDLFDDDEDLDDLDFDDDDDEDINI</sequence>
<dbReference type="FunFam" id="3.10.110.10:FF:000050">
    <property type="entry name" value="eIF-2-alpha kinase GCN2"/>
    <property type="match status" value="1"/>
</dbReference>
<dbReference type="GO" id="GO:0051246">
    <property type="term" value="P:regulation of protein metabolic process"/>
    <property type="evidence" value="ECO:0007669"/>
    <property type="project" value="UniProtKB-ARBA"/>
</dbReference>
<dbReference type="EMBL" id="HBHI01009541">
    <property type="protein sequence ID" value="CAD9663647.1"/>
    <property type="molecule type" value="Transcribed_RNA"/>
</dbReference>
<feature type="region of interest" description="Disordered" evidence="1">
    <location>
        <begin position="206"/>
        <end position="225"/>
    </location>
</feature>
<name>A0A7S2W2J3_9STRA</name>
<feature type="compositionally biased region" description="Acidic residues" evidence="1">
    <location>
        <begin position="270"/>
        <end position="302"/>
    </location>
</feature>
<dbReference type="InterPro" id="IPR006575">
    <property type="entry name" value="RWD_dom"/>
</dbReference>
<organism evidence="3">
    <name type="scientific">Eucampia antarctica</name>
    <dbReference type="NCBI Taxonomy" id="49252"/>
    <lineage>
        <taxon>Eukaryota</taxon>
        <taxon>Sar</taxon>
        <taxon>Stramenopiles</taxon>
        <taxon>Ochrophyta</taxon>
        <taxon>Bacillariophyta</taxon>
        <taxon>Mediophyceae</taxon>
        <taxon>Biddulphiophycidae</taxon>
        <taxon>Hemiaulales</taxon>
        <taxon>Hemiaulaceae</taxon>
        <taxon>Eucampia</taxon>
    </lineage>
</organism>
<evidence type="ECO:0000313" key="3">
    <source>
        <dbReference type="EMBL" id="CAD9663647.1"/>
    </source>
</evidence>
<dbReference type="GO" id="GO:0010468">
    <property type="term" value="P:regulation of gene expression"/>
    <property type="evidence" value="ECO:0007669"/>
    <property type="project" value="UniProtKB-ARBA"/>
</dbReference>
<dbReference type="SMART" id="SM00591">
    <property type="entry name" value="RWD"/>
    <property type="match status" value="1"/>
</dbReference>
<gene>
    <name evidence="3" type="ORF">EANT1437_LOCUS4916</name>
</gene>
<dbReference type="PANTHER" id="PTHR12292">
    <property type="entry name" value="RWD DOMAIN-CONTAINING PROTEIN"/>
    <property type="match status" value="1"/>
</dbReference>